<dbReference type="AlphaFoldDB" id="A0AAV8XMH5"/>
<sequence>MNSKAKDYQQTTVDRLMSTIHHHPHLLLDYATPGERLNDVAVLRRVHPHHSHQHPQAQQDETEGATSPRQILRPHIRPAAPCPTPDYDTLSVNSTPPAIANGKPSEGASDPVEMESLESVKINSPVEAKPKPPNSYFPKRQLGAQLSNGSVSSMGTLKKSRPVSVTIGEYPSMRRQPGRLDFLQNGMDEKTNGNQPITSQLATELTQTLEQI</sequence>
<dbReference type="EMBL" id="JAPWTK010000471">
    <property type="protein sequence ID" value="KAJ8939760.1"/>
    <property type="molecule type" value="Genomic_DNA"/>
</dbReference>
<keyword evidence="3" id="KW-1185">Reference proteome</keyword>
<evidence type="ECO:0000313" key="3">
    <source>
        <dbReference type="Proteomes" id="UP001162162"/>
    </source>
</evidence>
<accession>A0AAV8XMH5</accession>
<proteinExistence type="predicted"/>
<evidence type="ECO:0000313" key="2">
    <source>
        <dbReference type="EMBL" id="KAJ8939760.1"/>
    </source>
</evidence>
<protein>
    <submittedName>
        <fullName evidence="2">Uncharacterized protein</fullName>
    </submittedName>
</protein>
<evidence type="ECO:0000256" key="1">
    <source>
        <dbReference type="SAM" id="MobiDB-lite"/>
    </source>
</evidence>
<feature type="region of interest" description="Disordered" evidence="1">
    <location>
        <begin position="46"/>
        <end position="68"/>
    </location>
</feature>
<reference evidence="2" key="1">
    <citation type="journal article" date="2023" name="Insect Mol. Biol.">
        <title>Genome sequencing provides insights into the evolution of gene families encoding plant cell wall-degrading enzymes in longhorned beetles.</title>
        <authorList>
            <person name="Shin N.R."/>
            <person name="Okamura Y."/>
            <person name="Kirsch R."/>
            <person name="Pauchet Y."/>
        </authorList>
    </citation>
    <scope>NUCLEOTIDE SEQUENCE</scope>
    <source>
        <strain evidence="2">AMC_N1</strain>
    </source>
</reference>
<feature type="region of interest" description="Disordered" evidence="1">
    <location>
        <begin position="93"/>
        <end position="114"/>
    </location>
</feature>
<name>A0AAV8XMH5_9CUCU</name>
<organism evidence="2 3">
    <name type="scientific">Aromia moschata</name>
    <dbReference type="NCBI Taxonomy" id="1265417"/>
    <lineage>
        <taxon>Eukaryota</taxon>
        <taxon>Metazoa</taxon>
        <taxon>Ecdysozoa</taxon>
        <taxon>Arthropoda</taxon>
        <taxon>Hexapoda</taxon>
        <taxon>Insecta</taxon>
        <taxon>Pterygota</taxon>
        <taxon>Neoptera</taxon>
        <taxon>Endopterygota</taxon>
        <taxon>Coleoptera</taxon>
        <taxon>Polyphaga</taxon>
        <taxon>Cucujiformia</taxon>
        <taxon>Chrysomeloidea</taxon>
        <taxon>Cerambycidae</taxon>
        <taxon>Cerambycinae</taxon>
        <taxon>Callichromatini</taxon>
        <taxon>Aromia</taxon>
    </lineage>
</organism>
<comment type="caution">
    <text evidence="2">The sequence shown here is derived from an EMBL/GenBank/DDBJ whole genome shotgun (WGS) entry which is preliminary data.</text>
</comment>
<dbReference type="Proteomes" id="UP001162162">
    <property type="component" value="Unassembled WGS sequence"/>
</dbReference>
<gene>
    <name evidence="2" type="ORF">NQ318_004174</name>
</gene>